<feature type="compositionally biased region" description="Polar residues" evidence="11">
    <location>
        <begin position="31"/>
        <end position="50"/>
    </location>
</feature>
<feature type="region of interest" description="Disordered" evidence="11">
    <location>
        <begin position="93"/>
        <end position="162"/>
    </location>
</feature>
<dbReference type="GO" id="GO:0005634">
    <property type="term" value="C:nucleus"/>
    <property type="evidence" value="ECO:0007669"/>
    <property type="project" value="UniProtKB-SubCell"/>
</dbReference>
<feature type="compositionally biased region" description="Low complexity" evidence="11">
    <location>
        <begin position="93"/>
        <end position="109"/>
    </location>
</feature>
<evidence type="ECO:0000313" key="16">
    <source>
        <dbReference type="Proteomes" id="UP000658997"/>
    </source>
</evidence>
<feature type="compositionally biased region" description="Low complexity" evidence="11">
    <location>
        <begin position="58"/>
        <end position="76"/>
    </location>
</feature>
<feature type="domain" description="Mis18" evidence="12">
    <location>
        <begin position="200"/>
        <end position="299"/>
    </location>
</feature>
<evidence type="ECO:0000256" key="9">
    <source>
        <dbReference type="ARBA" id="ARBA00023306"/>
    </source>
</evidence>
<evidence type="ECO:0000256" key="1">
    <source>
        <dbReference type="ARBA" id="ARBA00004123"/>
    </source>
</evidence>
<dbReference type="InterPro" id="IPR034752">
    <property type="entry name" value="Mis18"/>
</dbReference>
<dbReference type="Pfam" id="PF03226">
    <property type="entry name" value="Yippee-Mis18"/>
    <property type="match status" value="1"/>
</dbReference>
<reference evidence="13" key="1">
    <citation type="submission" date="2016-04" db="EMBL/GenBank/DDBJ databases">
        <authorList>
            <person name="Evans L.H."/>
            <person name="Alamgir A."/>
            <person name="Owens N."/>
            <person name="Weber N.D."/>
            <person name="Virtaneva K."/>
            <person name="Barbian K."/>
            <person name="Babar A."/>
            <person name="Rosenke K."/>
        </authorList>
    </citation>
    <scope>NUCLEOTIDE SEQUENCE</scope>
    <source>
        <strain evidence="13">UB2112</strain>
    </source>
</reference>
<evidence type="ECO:0000256" key="8">
    <source>
        <dbReference type="ARBA" id="ARBA00023242"/>
    </source>
</evidence>
<keyword evidence="8" id="KW-0539">Nucleus</keyword>
<feature type="compositionally biased region" description="Basic and acidic residues" evidence="11">
    <location>
        <begin position="1"/>
        <end position="14"/>
    </location>
</feature>
<feature type="region of interest" description="Disordered" evidence="11">
    <location>
        <begin position="375"/>
        <end position="496"/>
    </location>
</feature>
<keyword evidence="6" id="KW-0498">Mitosis</keyword>
<organism evidence="13 15">
    <name type="scientific">Ustilago bromivora</name>
    <dbReference type="NCBI Taxonomy" id="307758"/>
    <lineage>
        <taxon>Eukaryota</taxon>
        <taxon>Fungi</taxon>
        <taxon>Dikarya</taxon>
        <taxon>Basidiomycota</taxon>
        <taxon>Ustilaginomycotina</taxon>
        <taxon>Ustilaginomycetes</taxon>
        <taxon>Ustilaginales</taxon>
        <taxon>Ustilaginaceae</taxon>
        <taxon>Ustilago</taxon>
    </lineage>
</organism>
<feature type="compositionally biased region" description="Low complexity" evidence="11">
    <location>
        <begin position="376"/>
        <end position="385"/>
    </location>
</feature>
<dbReference type="AlphaFoldDB" id="A0A1K0GQP1"/>
<proteinExistence type="predicted"/>
<evidence type="ECO:0000256" key="4">
    <source>
        <dbReference type="ARBA" id="ARBA00022618"/>
    </source>
</evidence>
<feature type="compositionally biased region" description="Low complexity" evidence="11">
    <location>
        <begin position="480"/>
        <end position="496"/>
    </location>
</feature>
<dbReference type="PROSITE" id="PS51793">
    <property type="entry name" value="MIS18"/>
    <property type="match status" value="1"/>
</dbReference>
<dbReference type="InterPro" id="IPR004910">
    <property type="entry name" value="Yippee/Mis18/Cereblon"/>
</dbReference>
<feature type="compositionally biased region" description="Polar residues" evidence="11">
    <location>
        <begin position="447"/>
        <end position="464"/>
    </location>
</feature>
<evidence type="ECO:0000256" key="3">
    <source>
        <dbReference type="ARBA" id="ARBA00022454"/>
    </source>
</evidence>
<dbReference type="GO" id="GO:0000785">
    <property type="term" value="C:chromatin"/>
    <property type="evidence" value="ECO:0007669"/>
    <property type="project" value="TreeGrafter"/>
</dbReference>
<protein>
    <recommendedName>
        <fullName evidence="12">Mis18 domain-containing protein</fullName>
    </recommendedName>
</protein>
<keyword evidence="10" id="KW-0137">Centromere</keyword>
<evidence type="ECO:0000313" key="15">
    <source>
        <dbReference type="Proteomes" id="UP000179920"/>
    </source>
</evidence>
<dbReference type="Proteomes" id="UP000179920">
    <property type="component" value="Chromosome VII"/>
</dbReference>
<feature type="compositionally biased region" description="Basic residues" evidence="11">
    <location>
        <begin position="131"/>
        <end position="149"/>
    </location>
</feature>
<evidence type="ECO:0000256" key="5">
    <source>
        <dbReference type="ARBA" id="ARBA00022723"/>
    </source>
</evidence>
<reference evidence="14" key="3">
    <citation type="submission" date="2018-08" db="EMBL/GenBank/DDBJ databases">
        <authorList>
            <person name="Guldener U."/>
        </authorList>
    </citation>
    <scope>NUCLEOTIDE SEQUENCE</scope>
    <source>
        <strain evidence="14">UB2</strain>
    </source>
</reference>
<feature type="region of interest" description="Disordered" evidence="11">
    <location>
        <begin position="302"/>
        <end position="340"/>
    </location>
</feature>
<keyword evidence="4" id="KW-0132">Cell division</keyword>
<evidence type="ECO:0000256" key="7">
    <source>
        <dbReference type="ARBA" id="ARBA00022833"/>
    </source>
</evidence>
<dbReference type="GO" id="GO:0000775">
    <property type="term" value="C:chromosome, centromeric region"/>
    <property type="evidence" value="ECO:0007669"/>
    <property type="project" value="UniProtKB-SubCell"/>
</dbReference>
<evidence type="ECO:0000256" key="10">
    <source>
        <dbReference type="ARBA" id="ARBA00023328"/>
    </source>
</evidence>
<keyword evidence="7" id="KW-0862">Zinc</keyword>
<dbReference type="PANTHER" id="PTHR16431">
    <property type="entry name" value="NEUROGENIC PROTEIN MASTERMIND"/>
    <property type="match status" value="1"/>
</dbReference>
<keyword evidence="16" id="KW-1185">Reference proteome</keyword>
<reference evidence="15" key="2">
    <citation type="submission" date="2016-04" db="EMBL/GenBank/DDBJ databases">
        <authorList>
            <person name="Guldener U."/>
            <person name="Guldener U."/>
        </authorList>
    </citation>
    <scope>NUCLEOTIDE SEQUENCE [LARGE SCALE GENOMIC DNA]</scope>
    <source>
        <strain evidence="15">UB2112</strain>
    </source>
</reference>
<evidence type="ECO:0000313" key="14">
    <source>
        <dbReference type="EMBL" id="SYW79408.1"/>
    </source>
</evidence>
<keyword evidence="5" id="KW-0479">Metal-binding</keyword>
<feature type="compositionally biased region" description="Low complexity" evidence="11">
    <location>
        <begin position="151"/>
        <end position="162"/>
    </location>
</feature>
<dbReference type="GO" id="GO:0034080">
    <property type="term" value="P:CENP-A containing chromatin assembly"/>
    <property type="evidence" value="ECO:0007669"/>
    <property type="project" value="TreeGrafter"/>
</dbReference>
<keyword evidence="3" id="KW-0158">Chromosome</keyword>
<feature type="compositionally biased region" description="Acidic residues" evidence="11">
    <location>
        <begin position="417"/>
        <end position="427"/>
    </location>
</feature>
<evidence type="ECO:0000259" key="12">
    <source>
        <dbReference type="PROSITE" id="PS51793"/>
    </source>
</evidence>
<evidence type="ECO:0000313" key="13">
    <source>
        <dbReference type="EMBL" id="SAM82361.1"/>
    </source>
</evidence>
<sequence length="496" mass="51940">MMAPLEKRPRRSDDYDSAPGGGSNPYYDNVPGTSLTRASAGPSTSTSMQAPHNPAYLSATATNGAAGSSSSAAANGTLGRAGSPLLASHLSARSLAQASAGHSHHQSSGPEDNEEMAAPPKSSSTSAGTRGRGRGRGRARGSTRGRGRGRGASATAASRPSAAAAANAVDLSHSYSEEGFINGHTLNGVEEDPDEAAPNPLIFQCRSCYRLLGDSFSFVATDTDLGYVILSDVSDVVQQDTAYETSTEPGKDIGSTFARLRCGGCQASVGRNYRTTPRDLDDLRDCFSLEVDAISTYMLGSGFTKQLPGDEEEDGEEKDNRERQAVTLSSGQGLESKMERTRALTIEMSDRLIKAEEGIRRYSALVEQLMQEKAEAQASASAPQPVEEETAPEAVAADESHSTPPRLPIAEPTPAAAEEEMPEEPAEEASVQEPSTPPGDGIKPESQHSSTTTSRPARKATTTYLSSTRSKRSLGGGSSSNGVVVLLDNSNNASYS</sequence>
<dbReference type="GO" id="GO:0007059">
    <property type="term" value="P:chromosome segregation"/>
    <property type="evidence" value="ECO:0007669"/>
    <property type="project" value="TreeGrafter"/>
</dbReference>
<dbReference type="Proteomes" id="UP000658997">
    <property type="component" value="Unassembled WGS sequence"/>
</dbReference>
<gene>
    <name evidence="14" type="ORF">UBRO2_03092</name>
    <name evidence="13" type="ORF">UBRO_04640</name>
</gene>
<dbReference type="GO" id="GO:0051301">
    <property type="term" value="P:cell division"/>
    <property type="evidence" value="ECO:0007669"/>
    <property type="project" value="UniProtKB-KW"/>
</dbReference>
<evidence type="ECO:0000256" key="11">
    <source>
        <dbReference type="SAM" id="MobiDB-lite"/>
    </source>
</evidence>
<dbReference type="EMBL" id="ULHB01000054">
    <property type="protein sequence ID" value="SYW79408.1"/>
    <property type="molecule type" value="Genomic_DNA"/>
</dbReference>
<keyword evidence="9" id="KW-0131">Cell cycle</keyword>
<dbReference type="EMBL" id="LT558123">
    <property type="protein sequence ID" value="SAM82361.1"/>
    <property type="molecule type" value="Genomic_DNA"/>
</dbReference>
<evidence type="ECO:0000256" key="2">
    <source>
        <dbReference type="ARBA" id="ARBA00004584"/>
    </source>
</evidence>
<dbReference type="PANTHER" id="PTHR16431:SF1">
    <property type="entry name" value="NEUROGENIC PROTEIN MASTERMIND"/>
    <property type="match status" value="1"/>
</dbReference>
<dbReference type="OrthoDB" id="74210at2759"/>
<dbReference type="GO" id="GO:0046872">
    <property type="term" value="F:metal ion binding"/>
    <property type="evidence" value="ECO:0007669"/>
    <property type="project" value="UniProtKB-KW"/>
</dbReference>
<evidence type="ECO:0000256" key="6">
    <source>
        <dbReference type="ARBA" id="ARBA00022776"/>
    </source>
</evidence>
<name>A0A1K0GQP1_9BASI</name>
<comment type="subcellular location">
    <subcellularLocation>
        <location evidence="2">Chromosome</location>
        <location evidence="2">Centromere</location>
    </subcellularLocation>
    <subcellularLocation>
        <location evidence="1">Nucleus</location>
    </subcellularLocation>
</comment>
<accession>A0A1K0GQP1</accession>
<feature type="region of interest" description="Disordered" evidence="11">
    <location>
        <begin position="1"/>
        <end position="76"/>
    </location>
</feature>